<feature type="domain" description="SAF" evidence="8">
    <location>
        <begin position="111"/>
        <end position="173"/>
    </location>
</feature>
<dbReference type="Proteomes" id="UP000463138">
    <property type="component" value="Unassembled WGS sequence"/>
</dbReference>
<keyword evidence="5 7" id="KW-0574">Periplasm</keyword>
<evidence type="ECO:0000256" key="2">
    <source>
        <dbReference type="ARBA" id="ARBA00010474"/>
    </source>
</evidence>
<keyword evidence="9" id="KW-0282">Flagellum</keyword>
<dbReference type="Pfam" id="PF13144">
    <property type="entry name" value="ChapFlgA"/>
    <property type="match status" value="1"/>
</dbReference>
<dbReference type="PANTHER" id="PTHR36307">
    <property type="entry name" value="FLAGELLA BASAL BODY P-RING FORMATION PROTEIN FLGA"/>
    <property type="match status" value="1"/>
</dbReference>
<dbReference type="NCBIfam" id="TIGR03170">
    <property type="entry name" value="flgA_cterm"/>
    <property type="match status" value="1"/>
</dbReference>
<keyword evidence="4 7" id="KW-0732">Signal</keyword>
<evidence type="ECO:0000256" key="6">
    <source>
        <dbReference type="ARBA" id="ARBA00025643"/>
    </source>
</evidence>
<evidence type="ECO:0000256" key="5">
    <source>
        <dbReference type="ARBA" id="ARBA00022764"/>
    </source>
</evidence>
<comment type="function">
    <text evidence="6 7">Involved in the assembly process of the P-ring formation. It may associate with FlgF on the rod constituting a structure essential for the P-ring assembly or may act as a modulator protein for the P-ring assembly.</text>
</comment>
<dbReference type="PANTHER" id="PTHR36307:SF1">
    <property type="entry name" value="FLAGELLA BASAL BODY P-RING FORMATION PROTEIN FLGA"/>
    <property type="match status" value="1"/>
</dbReference>
<evidence type="ECO:0000313" key="9">
    <source>
        <dbReference type="EMBL" id="KAA0696003.1"/>
    </source>
</evidence>
<dbReference type="InterPro" id="IPR013974">
    <property type="entry name" value="SAF"/>
</dbReference>
<dbReference type="RefSeq" id="WP_149330998.1">
    <property type="nucleotide sequence ID" value="NZ_QOVF01000001.1"/>
</dbReference>
<keyword evidence="9" id="KW-0966">Cell projection</keyword>
<sequence>MRFITGCAALPIFFCAGLSANPLIDQLIGATTTFLEQEVEAHLDRSAREARYDVQVNRLDPRLRLPLCPENALSASLESPAEPVGRVTVRLSCESEVRWRLFVPAQVSLFQEVLVVTRPLGRHSLIKPTDLAMLERDVGLLGNAYLTDPQQVAGMRLRRQINADTVLSPQMLEQDEVIKRGDKVVISAANTQVSVRMSGEAMESGNTGSQISVRNIRSGRVVKARVMGPGQVEVAM</sequence>
<evidence type="ECO:0000259" key="8">
    <source>
        <dbReference type="SMART" id="SM00858"/>
    </source>
</evidence>
<keyword evidence="10" id="KW-1185">Reference proteome</keyword>
<comment type="caution">
    <text evidence="9">The sequence shown here is derived from an EMBL/GenBank/DDBJ whole genome shotgun (WGS) entry which is preliminary data.</text>
</comment>
<dbReference type="CDD" id="cd11614">
    <property type="entry name" value="SAF_CpaB_FlgA_like"/>
    <property type="match status" value="1"/>
</dbReference>
<dbReference type="AlphaFoldDB" id="A0A7V7GV84"/>
<proteinExistence type="inferred from homology"/>
<dbReference type="OrthoDB" id="1669037at2"/>
<protein>
    <recommendedName>
        <fullName evidence="3 7">Flagella basal body P-ring formation protein FlgA</fullName>
    </recommendedName>
</protein>
<dbReference type="InterPro" id="IPR039246">
    <property type="entry name" value="Flagellar_FlgA"/>
</dbReference>
<dbReference type="EMBL" id="QOVF01000001">
    <property type="protein sequence ID" value="KAA0696003.1"/>
    <property type="molecule type" value="Genomic_DNA"/>
</dbReference>
<dbReference type="GO" id="GO:0044780">
    <property type="term" value="P:bacterial-type flagellum assembly"/>
    <property type="evidence" value="ECO:0007669"/>
    <property type="project" value="InterPro"/>
</dbReference>
<evidence type="ECO:0000256" key="7">
    <source>
        <dbReference type="RuleBase" id="RU362063"/>
    </source>
</evidence>
<dbReference type="Gene3D" id="2.30.30.760">
    <property type="match status" value="1"/>
</dbReference>
<evidence type="ECO:0000256" key="3">
    <source>
        <dbReference type="ARBA" id="ARBA00014754"/>
    </source>
</evidence>
<comment type="similarity">
    <text evidence="2 7">Belongs to the FlgA family.</text>
</comment>
<evidence type="ECO:0000256" key="4">
    <source>
        <dbReference type="ARBA" id="ARBA00022729"/>
    </source>
</evidence>
<keyword evidence="9" id="KW-0969">Cilium</keyword>
<evidence type="ECO:0000256" key="1">
    <source>
        <dbReference type="ARBA" id="ARBA00004418"/>
    </source>
</evidence>
<dbReference type="SMART" id="SM00858">
    <property type="entry name" value="SAF"/>
    <property type="match status" value="1"/>
</dbReference>
<evidence type="ECO:0000313" key="10">
    <source>
        <dbReference type="Proteomes" id="UP000463138"/>
    </source>
</evidence>
<organism evidence="9 10">
    <name type="scientific">Halopseudomonas laoshanensis</name>
    <dbReference type="NCBI Taxonomy" id="2268758"/>
    <lineage>
        <taxon>Bacteria</taxon>
        <taxon>Pseudomonadati</taxon>
        <taxon>Pseudomonadota</taxon>
        <taxon>Gammaproteobacteria</taxon>
        <taxon>Pseudomonadales</taxon>
        <taxon>Pseudomonadaceae</taxon>
        <taxon>Halopseudomonas</taxon>
    </lineage>
</organism>
<comment type="subcellular location">
    <subcellularLocation>
        <location evidence="1 7">Periplasm</location>
    </subcellularLocation>
</comment>
<accession>A0A7V7GV84</accession>
<reference evidence="9 10" key="1">
    <citation type="submission" date="2018-07" db="EMBL/GenBank/DDBJ databases">
        <title>Pseudomonas laoshanensis sp. nov., isolated from soil.</title>
        <authorList>
            <person name="Sun J."/>
            <person name="Yu L."/>
            <person name="Wang M."/>
            <person name="Zhang C."/>
        </authorList>
    </citation>
    <scope>NUCLEOTIDE SEQUENCE [LARGE SCALE GENOMIC DNA]</scope>
    <source>
        <strain evidence="9 10">Y22</strain>
    </source>
</reference>
<dbReference type="InterPro" id="IPR017585">
    <property type="entry name" value="SAF_FlgA"/>
</dbReference>
<feature type="chain" id="PRO_5031598531" description="Flagella basal body P-ring formation protein FlgA" evidence="7">
    <location>
        <begin position="21"/>
        <end position="236"/>
    </location>
</feature>
<gene>
    <name evidence="9" type="primary">flgA</name>
    <name evidence="9" type="ORF">DT594_01165</name>
</gene>
<dbReference type="InterPro" id="IPR041231">
    <property type="entry name" value="FlgA_N"/>
</dbReference>
<name>A0A7V7GV84_9GAMM</name>
<dbReference type="Pfam" id="PF17656">
    <property type="entry name" value="ChapFlgA_N"/>
    <property type="match status" value="1"/>
</dbReference>
<keyword evidence="7" id="KW-1005">Bacterial flagellum biogenesis</keyword>
<dbReference type="GO" id="GO:0042597">
    <property type="term" value="C:periplasmic space"/>
    <property type="evidence" value="ECO:0007669"/>
    <property type="project" value="UniProtKB-SubCell"/>
</dbReference>
<dbReference type="Gene3D" id="3.90.1210.10">
    <property type="entry name" value="Antifreeze-like/N-acetylneuraminic acid synthase C-terminal domain"/>
    <property type="match status" value="1"/>
</dbReference>
<feature type="signal peptide" evidence="7">
    <location>
        <begin position="1"/>
        <end position="20"/>
    </location>
</feature>